<dbReference type="InterPro" id="IPR029787">
    <property type="entry name" value="Nucleotide_cyclase"/>
</dbReference>
<comment type="caution">
    <text evidence="5">The sequence shown here is derived from an EMBL/GenBank/DDBJ whole genome shotgun (WGS) entry which is preliminary data.</text>
</comment>
<dbReference type="Pfam" id="PF14026">
    <property type="entry name" value="SCO4226-like"/>
    <property type="match status" value="1"/>
</dbReference>
<dbReference type="InterPro" id="IPR018060">
    <property type="entry name" value="HTH_AraC"/>
</dbReference>
<evidence type="ECO:0000256" key="3">
    <source>
        <dbReference type="ARBA" id="ARBA00023163"/>
    </source>
</evidence>
<dbReference type="PROSITE" id="PS01124">
    <property type="entry name" value="HTH_ARAC_FAMILY_2"/>
    <property type="match status" value="1"/>
</dbReference>
<dbReference type="GO" id="GO:0003700">
    <property type="term" value="F:DNA-binding transcription factor activity"/>
    <property type="evidence" value="ECO:0007669"/>
    <property type="project" value="InterPro"/>
</dbReference>
<dbReference type="PRINTS" id="PR00032">
    <property type="entry name" value="HTHARAC"/>
</dbReference>
<dbReference type="InterPro" id="IPR020449">
    <property type="entry name" value="Tscrpt_reg_AraC-type_HTH"/>
</dbReference>
<keyword evidence="2" id="KW-0238">DNA-binding</keyword>
<dbReference type="InterPro" id="IPR042557">
    <property type="entry name" value="SCO4226"/>
</dbReference>
<evidence type="ECO:0000256" key="2">
    <source>
        <dbReference type="ARBA" id="ARBA00023125"/>
    </source>
</evidence>
<organism evidence="5 6">
    <name type="scientific">Aestuariibaculum suncheonense</name>
    <dbReference type="NCBI Taxonomy" id="1028745"/>
    <lineage>
        <taxon>Bacteria</taxon>
        <taxon>Pseudomonadati</taxon>
        <taxon>Bacteroidota</taxon>
        <taxon>Flavobacteriia</taxon>
        <taxon>Flavobacteriales</taxon>
        <taxon>Flavobacteriaceae</taxon>
    </lineage>
</organism>
<dbReference type="Pfam" id="PF12833">
    <property type="entry name" value="HTH_18"/>
    <property type="match status" value="1"/>
</dbReference>
<dbReference type="RefSeq" id="WP_188214753.1">
    <property type="nucleotide sequence ID" value="NZ_BAABGH010000004.1"/>
</dbReference>
<evidence type="ECO:0000313" key="5">
    <source>
        <dbReference type="EMBL" id="MBD0834272.1"/>
    </source>
</evidence>
<dbReference type="PANTHER" id="PTHR43280:SF2">
    <property type="entry name" value="HTH-TYPE TRANSCRIPTIONAL REGULATOR EXSA"/>
    <property type="match status" value="1"/>
</dbReference>
<dbReference type="PANTHER" id="PTHR43280">
    <property type="entry name" value="ARAC-FAMILY TRANSCRIPTIONAL REGULATOR"/>
    <property type="match status" value="1"/>
</dbReference>
<accession>A0A8J6UAE4</accession>
<dbReference type="Proteomes" id="UP000602057">
    <property type="component" value="Unassembled WGS sequence"/>
</dbReference>
<name>A0A8J6UAE4_9FLAO</name>
<feature type="domain" description="HTH araC/xylS-type" evidence="4">
    <location>
        <begin position="261"/>
        <end position="360"/>
    </location>
</feature>
<evidence type="ECO:0000256" key="1">
    <source>
        <dbReference type="ARBA" id="ARBA00023015"/>
    </source>
</evidence>
<reference evidence="5" key="2">
    <citation type="submission" date="2020-09" db="EMBL/GenBank/DDBJ databases">
        <authorList>
            <person name="Wu Z."/>
        </authorList>
    </citation>
    <scope>NUCLEOTIDE SEQUENCE</scope>
    <source>
        <strain evidence="5">SC17</strain>
    </source>
</reference>
<reference evidence="5" key="1">
    <citation type="journal article" date="2013" name="Int. J. Syst. Evol. Microbiol.">
        <title>Aestuariibaculum suncheonense gen. nov., sp. nov., a marine bacterium of the family Flavobacteriaceae isolated from a tidal flat and emended descriptions of the genera Gaetbulibacter and Tamlana.</title>
        <authorList>
            <person name="Jeong S.H."/>
            <person name="Park M.S."/>
            <person name="Jin H.M."/>
            <person name="Lee K."/>
            <person name="Park W."/>
            <person name="Jeon C.O."/>
        </authorList>
    </citation>
    <scope>NUCLEOTIDE SEQUENCE</scope>
    <source>
        <strain evidence="5">SC17</strain>
    </source>
</reference>
<evidence type="ECO:0000259" key="4">
    <source>
        <dbReference type="PROSITE" id="PS01124"/>
    </source>
</evidence>
<dbReference type="Gene3D" id="3.30.70.3090">
    <property type="entry name" value="ORF SCO4226, nickel-binding ferredoxin-like monomer"/>
    <property type="match status" value="1"/>
</dbReference>
<dbReference type="GO" id="GO:0043565">
    <property type="term" value="F:sequence-specific DNA binding"/>
    <property type="evidence" value="ECO:0007669"/>
    <property type="project" value="InterPro"/>
</dbReference>
<gene>
    <name evidence="5" type="ORF">ICJ84_02365</name>
</gene>
<dbReference type="Gene3D" id="1.10.10.60">
    <property type="entry name" value="Homeodomain-like"/>
    <property type="match status" value="1"/>
</dbReference>
<evidence type="ECO:0000313" key="6">
    <source>
        <dbReference type="Proteomes" id="UP000602057"/>
    </source>
</evidence>
<dbReference type="InterPro" id="IPR009057">
    <property type="entry name" value="Homeodomain-like_sf"/>
</dbReference>
<keyword evidence="1" id="KW-0805">Transcription regulation</keyword>
<sequence length="366" mass="42119">MPIFMDRHDVSESVSAELLAEIHQEDLKIEHEYGCRGFTYWFDSKRKNAFCLIEAPNKEAITRMHKHAHGDVPNTIIEVESNIVESFLGRITDPEKTRNTPLNIINDSAYRVLMFINITNSQDNLVNITLKTKEIDEAIINLLKAQNGNIVKKDNSSYLVSFKSVTNAISSAVKIELEIKPKLNEFFKTLKVGIASGEPVTNKSQIFEETISLINRMCDIIHGEIVVSYEVKTLYESEQHLPISKHKYIRVLNPAQEKFLIHLMDEVEISWQNPEFNLDTFSENLGYSKSQLYRKIKGLTNKSPNTFIRDYRLNRALKLMNNQHGNISEIAFETGFNSLAYFSKCFKAKYHTLPSKYNQAQKPSIY</sequence>
<protein>
    <submittedName>
        <fullName evidence="5">DUF4242 domain-containing protein</fullName>
    </submittedName>
</protein>
<dbReference type="InterPro" id="IPR025336">
    <property type="entry name" value="SCO4226-like"/>
</dbReference>
<proteinExistence type="predicted"/>
<dbReference type="SUPFAM" id="SSF46689">
    <property type="entry name" value="Homeodomain-like"/>
    <property type="match status" value="1"/>
</dbReference>
<dbReference type="SMART" id="SM00342">
    <property type="entry name" value="HTH_ARAC"/>
    <property type="match status" value="1"/>
</dbReference>
<keyword evidence="6" id="KW-1185">Reference proteome</keyword>
<dbReference type="AlphaFoldDB" id="A0A8J6UAE4"/>
<dbReference type="Gene3D" id="3.30.70.1230">
    <property type="entry name" value="Nucleotide cyclase"/>
    <property type="match status" value="1"/>
</dbReference>
<dbReference type="EMBL" id="JACVXC010000001">
    <property type="protein sequence ID" value="MBD0834272.1"/>
    <property type="molecule type" value="Genomic_DNA"/>
</dbReference>
<keyword evidence="3" id="KW-0804">Transcription</keyword>